<comment type="caution">
    <text evidence="2">The sequence shown here is derived from an EMBL/GenBank/DDBJ whole genome shotgun (WGS) entry which is preliminary data.</text>
</comment>
<keyword evidence="1" id="KW-0472">Membrane</keyword>
<evidence type="ECO:0000313" key="3">
    <source>
        <dbReference type="Proteomes" id="UP000577362"/>
    </source>
</evidence>
<organism evidence="2 3">
    <name type="scientific">Chelatococcus caeni</name>
    <dbReference type="NCBI Taxonomy" id="1348468"/>
    <lineage>
        <taxon>Bacteria</taxon>
        <taxon>Pseudomonadati</taxon>
        <taxon>Pseudomonadota</taxon>
        <taxon>Alphaproteobacteria</taxon>
        <taxon>Hyphomicrobiales</taxon>
        <taxon>Chelatococcaceae</taxon>
        <taxon>Chelatococcus</taxon>
    </lineage>
</organism>
<feature type="transmembrane region" description="Helical" evidence="1">
    <location>
        <begin position="29"/>
        <end position="49"/>
    </location>
</feature>
<dbReference type="NCBIfam" id="TIGR03510">
    <property type="entry name" value="XapX"/>
    <property type="match status" value="1"/>
</dbReference>
<proteinExistence type="predicted"/>
<keyword evidence="1" id="KW-1133">Transmembrane helix</keyword>
<sequence length="93" mass="9241">MKLYLASLGAGILVGIVYSLINVRSPAPPVVALLGLLGILVGEQIMPVARHIVAGCGFREAVGRANCGNHILGELPANSAEAAAGDAGRGPGG</sequence>
<evidence type="ECO:0000256" key="1">
    <source>
        <dbReference type="SAM" id="Phobius"/>
    </source>
</evidence>
<dbReference type="InterPro" id="IPR009872">
    <property type="entry name" value="DUF1427"/>
</dbReference>
<gene>
    <name evidence="2" type="ORF">GGR16_002493</name>
</gene>
<accession>A0A840BWR3</accession>
<evidence type="ECO:0000313" key="2">
    <source>
        <dbReference type="EMBL" id="MBB4017464.1"/>
    </source>
</evidence>
<dbReference type="AlphaFoldDB" id="A0A840BWR3"/>
<keyword evidence="3" id="KW-1185">Reference proteome</keyword>
<reference evidence="2 3" key="1">
    <citation type="submission" date="2020-08" db="EMBL/GenBank/DDBJ databases">
        <title>Genomic Encyclopedia of Type Strains, Phase IV (KMG-IV): sequencing the most valuable type-strain genomes for metagenomic binning, comparative biology and taxonomic classification.</title>
        <authorList>
            <person name="Goeker M."/>
        </authorList>
    </citation>
    <scope>NUCLEOTIDE SEQUENCE [LARGE SCALE GENOMIC DNA]</scope>
    <source>
        <strain evidence="2 3">DSM 103737</strain>
    </source>
</reference>
<name>A0A840BWR3_9HYPH</name>
<dbReference type="RefSeq" id="WP_019403354.1">
    <property type="nucleotide sequence ID" value="NZ_JACIEN010000002.1"/>
</dbReference>
<dbReference type="EMBL" id="JACIEN010000002">
    <property type="protein sequence ID" value="MBB4017464.1"/>
    <property type="molecule type" value="Genomic_DNA"/>
</dbReference>
<dbReference type="Proteomes" id="UP000577362">
    <property type="component" value="Unassembled WGS sequence"/>
</dbReference>
<protein>
    <submittedName>
        <fullName evidence="2">XapX domain-containing protein</fullName>
    </submittedName>
</protein>
<dbReference type="Pfam" id="PF07235">
    <property type="entry name" value="DUF1427"/>
    <property type="match status" value="1"/>
</dbReference>
<keyword evidence="1" id="KW-0812">Transmembrane</keyword>
<dbReference type="InterPro" id="IPR020017">
    <property type="entry name" value="XapX_domain"/>
</dbReference>